<protein>
    <submittedName>
        <fullName evidence="6">Uncharacterized protein</fullName>
    </submittedName>
</protein>
<dbReference type="InterPro" id="IPR015813">
    <property type="entry name" value="Pyrv/PenolPyrv_kinase-like_dom"/>
</dbReference>
<evidence type="ECO:0000313" key="7">
    <source>
        <dbReference type="Proteomes" id="UP000235145"/>
    </source>
</evidence>
<evidence type="ECO:0000256" key="3">
    <source>
        <dbReference type="ARBA" id="ARBA00023204"/>
    </source>
</evidence>
<evidence type="ECO:0000256" key="5">
    <source>
        <dbReference type="SAM" id="MobiDB-lite"/>
    </source>
</evidence>
<comment type="caution">
    <text evidence="6">The sequence shown here is derived from an EMBL/GenBank/DDBJ whole genome shotgun (WGS) entry which is preliminary data.</text>
</comment>
<dbReference type="PANTHER" id="PTHR12663:SF69">
    <property type="entry name" value="SISTER CHROMATID COHESION PROTEIN PDS5 HOMOLOG E"/>
    <property type="match status" value="1"/>
</dbReference>
<reference evidence="6 7" key="1">
    <citation type="journal article" date="2017" name="Nat. Commun.">
        <title>Genome assembly with in vitro proximity ligation data and whole-genome triplication in lettuce.</title>
        <authorList>
            <person name="Reyes-Chin-Wo S."/>
            <person name="Wang Z."/>
            <person name="Yang X."/>
            <person name="Kozik A."/>
            <person name="Arikit S."/>
            <person name="Song C."/>
            <person name="Xia L."/>
            <person name="Froenicke L."/>
            <person name="Lavelle D.O."/>
            <person name="Truco M.J."/>
            <person name="Xia R."/>
            <person name="Zhu S."/>
            <person name="Xu C."/>
            <person name="Xu H."/>
            <person name="Xu X."/>
            <person name="Cox K."/>
            <person name="Korf I."/>
            <person name="Meyers B.C."/>
            <person name="Michelmore R.W."/>
        </authorList>
    </citation>
    <scope>NUCLEOTIDE SEQUENCE [LARGE SCALE GENOMIC DNA]</scope>
    <source>
        <strain evidence="7">cv. Salinas</strain>
        <tissue evidence="6">Seedlings</tissue>
    </source>
</reference>
<keyword evidence="3" id="KW-0234">DNA repair</keyword>
<evidence type="ECO:0000256" key="4">
    <source>
        <dbReference type="ARBA" id="ARBA00023242"/>
    </source>
</evidence>
<dbReference type="EMBL" id="NBSK02000008">
    <property type="protein sequence ID" value="KAJ0189737.1"/>
    <property type="molecule type" value="Genomic_DNA"/>
</dbReference>
<dbReference type="InterPro" id="IPR040442">
    <property type="entry name" value="Pyrv_kinase-like_dom_sf"/>
</dbReference>
<dbReference type="PANTHER" id="PTHR12663">
    <property type="entry name" value="ANDROGEN INDUCED INHIBITOR OF PROLIFERATION AS3 / PDS5-RELATED"/>
    <property type="match status" value="1"/>
</dbReference>
<organism evidence="6 7">
    <name type="scientific">Lactuca sativa</name>
    <name type="common">Garden lettuce</name>
    <dbReference type="NCBI Taxonomy" id="4236"/>
    <lineage>
        <taxon>Eukaryota</taxon>
        <taxon>Viridiplantae</taxon>
        <taxon>Streptophyta</taxon>
        <taxon>Embryophyta</taxon>
        <taxon>Tracheophyta</taxon>
        <taxon>Spermatophyta</taxon>
        <taxon>Magnoliopsida</taxon>
        <taxon>eudicotyledons</taxon>
        <taxon>Gunneridae</taxon>
        <taxon>Pentapetalae</taxon>
        <taxon>asterids</taxon>
        <taxon>campanulids</taxon>
        <taxon>Asterales</taxon>
        <taxon>Asteraceae</taxon>
        <taxon>Cichorioideae</taxon>
        <taxon>Cichorieae</taxon>
        <taxon>Lactucinae</taxon>
        <taxon>Lactuca</taxon>
    </lineage>
</organism>
<dbReference type="SUPFAM" id="SSF51621">
    <property type="entry name" value="Phosphoenolpyruvate/pyruvate domain"/>
    <property type="match status" value="1"/>
</dbReference>
<dbReference type="Proteomes" id="UP000235145">
    <property type="component" value="Unassembled WGS sequence"/>
</dbReference>
<dbReference type="InterPro" id="IPR039776">
    <property type="entry name" value="Pds5"/>
</dbReference>
<dbReference type="GO" id="GO:0007064">
    <property type="term" value="P:mitotic sister chromatid cohesion"/>
    <property type="evidence" value="ECO:0007669"/>
    <property type="project" value="InterPro"/>
</dbReference>
<evidence type="ECO:0000256" key="2">
    <source>
        <dbReference type="ARBA" id="ARBA00022763"/>
    </source>
</evidence>
<feature type="compositionally biased region" description="Basic residues" evidence="5">
    <location>
        <begin position="204"/>
        <end position="220"/>
    </location>
</feature>
<gene>
    <name evidence="6" type="ORF">LSAT_V11C800399870</name>
</gene>
<keyword evidence="2" id="KW-0227">DNA damage</keyword>
<dbReference type="GO" id="GO:0003824">
    <property type="term" value="F:catalytic activity"/>
    <property type="evidence" value="ECO:0007669"/>
    <property type="project" value="InterPro"/>
</dbReference>
<evidence type="ECO:0000256" key="1">
    <source>
        <dbReference type="ARBA" id="ARBA00004123"/>
    </source>
</evidence>
<keyword evidence="4" id="KW-0539">Nucleus</keyword>
<dbReference type="GO" id="GO:0006281">
    <property type="term" value="P:DNA repair"/>
    <property type="evidence" value="ECO:0007669"/>
    <property type="project" value="UniProtKB-KW"/>
</dbReference>
<sequence length="491" mass="55422">MDNWAETNTLGSYKPNQEKNLLKGNSLKSSPIFIKSVNHEENLNPPHYQINPTICNLGTFSHIRNTLIDAQFKLGASVESNTKHRPIRIIPIGNQFHCFSQDQSCAVNIQPVGYITSKEKSKGLGKKDDITSDKKQIWRPPDKMHCEGAISSYNPIDKQHKVLYVDGDDEVLNLCFEKWSILDKSSPQEEKVSELPSPITTSSKHLKQKTTQIHQKKFSSKTKPTKEDNIKDTSGTSEQLKQSEGVTVNFDLDKLEVEEPSQLGTTQRWDWVPKQVPCLKSGRHFDGSPKGWILFADFMENIVFGMKILTPACPYYVIHICAIAAGGRSAAALMQTTGRCLCVCLASQRRKCVVQDGSQGTKPCRIAYMFFKSGERTKVVRKMILTVMPEQGIAAQDLLLPYQRSDFEGTSRAMEGQPVTICSSYPPFQEFLSKSGEVTSLKYENNDIYYITLEGKKVVENTRFLEKVKKEGVTSPNFSARKNRFNLRFLK</sequence>
<feature type="compositionally biased region" description="Polar residues" evidence="5">
    <location>
        <begin position="232"/>
        <end position="242"/>
    </location>
</feature>
<evidence type="ECO:0000313" key="6">
    <source>
        <dbReference type="EMBL" id="KAJ0189737.1"/>
    </source>
</evidence>
<accession>A0A9R1WY90</accession>
<dbReference type="CDD" id="cd20404">
    <property type="entry name" value="Tudor_Agenet_AtEML-like"/>
    <property type="match status" value="1"/>
</dbReference>
<name>A0A9R1WY90_LACSA</name>
<dbReference type="GO" id="GO:0005634">
    <property type="term" value="C:nucleus"/>
    <property type="evidence" value="ECO:0007669"/>
    <property type="project" value="UniProtKB-SubCell"/>
</dbReference>
<dbReference type="AlphaFoldDB" id="A0A9R1WY90"/>
<comment type="subcellular location">
    <subcellularLocation>
        <location evidence="1">Nucleus</location>
    </subcellularLocation>
</comment>
<proteinExistence type="predicted"/>
<dbReference type="Gene3D" id="3.20.20.60">
    <property type="entry name" value="Phosphoenolpyruvate-binding domains"/>
    <property type="match status" value="1"/>
</dbReference>
<feature type="region of interest" description="Disordered" evidence="5">
    <location>
        <begin position="187"/>
        <end position="242"/>
    </location>
</feature>
<keyword evidence="7" id="KW-1185">Reference proteome</keyword>